<keyword evidence="3 5" id="KW-0732">Signal</keyword>
<dbReference type="AlphaFoldDB" id="A0A1H4SV17"/>
<dbReference type="Pfam" id="PF01011">
    <property type="entry name" value="PQQ"/>
    <property type="match status" value="1"/>
</dbReference>
<dbReference type="InterPro" id="IPR018391">
    <property type="entry name" value="PQQ_b-propeller_rpt"/>
</dbReference>
<sequence>MRHTFLRLLCCVVFVSSAVAQQTPTRSDHELFVQTCSSCHSEEIATQKHYSHDTWQGVVANMRSRGAQGTDADFARIVNYLTTLDTAPVKETSKATQEWKTYGGDLANHRYSPLDQINASNFNNLKVAWRFNTANLGSSPEYKFESTPLMVKGVVYTTAGSRRDVVALDAATGEMLWMYREDEGQRAKNAPRQLSGRGLAYWSDGQHNRILYVTPGYRLIALDATTGHRVSTFGRGGVVDLKEQDDQKIDPLGGDIGLHAAPLVAGDTIIIGAAHSVGLIPKSRNNTKGYVRGFDVRTGRRLWIFHTIPMKNEFGADTWQGDSASYTGNTGVWGQMSVDEKLGLAYLPVELPTGDAYGGYRPGNGLFGETLVAVDLKTGKRRWHYQLVHHGMWDYDIPCAPVLVDITVDGKPIKALAQPTKQSILFVLDRETGKPVWPIVEQAVPQGDVPGETYSPTQPIPTRPAAYGRNGFSNNDLINFTPQLHAEAMKLASRYQIGPVYTPPVVSKADGKLGTLILGFSLGGSNWPGGSYDPETHTFYVFSQALVGAAGLVPPDPNESDMRYVLGQAATGPEDTGRDLDIHKMPLVHPPYGEISAIDLDHGTILWQIAHGETPDEVRTNPLLKGINIPRTGRLGIIGVLTTKSLLIAGEAGTFTNTAGVKGALLRAYEKTSGKDAGAVAMPTGQTGSPMTYMWKGKQYLVVAVGGPGHPGELIAYSLPDEGAK</sequence>
<dbReference type="RefSeq" id="WP_212733231.1">
    <property type="nucleotide sequence ID" value="NZ_FNSD01000001.1"/>
</dbReference>
<dbReference type="Gene3D" id="2.140.10.10">
    <property type="entry name" value="Quinoprotein alcohol dehydrogenase-like superfamily"/>
    <property type="match status" value="2"/>
</dbReference>
<feature type="domain" description="Pyrrolo-quinoline quinone repeat" evidence="6">
    <location>
        <begin position="99"/>
        <end position="700"/>
    </location>
</feature>
<dbReference type="InterPro" id="IPR002372">
    <property type="entry name" value="PQQ_rpt_dom"/>
</dbReference>
<accession>A0A1H4SV17</accession>
<dbReference type="SMART" id="SM00564">
    <property type="entry name" value="PQQ"/>
    <property type="match status" value="4"/>
</dbReference>
<dbReference type="GO" id="GO:0016491">
    <property type="term" value="F:oxidoreductase activity"/>
    <property type="evidence" value="ECO:0007669"/>
    <property type="project" value="UniProtKB-KW"/>
</dbReference>
<gene>
    <name evidence="7" type="ORF">SAMN05443244_3560</name>
</gene>
<evidence type="ECO:0000259" key="6">
    <source>
        <dbReference type="Pfam" id="PF01011"/>
    </source>
</evidence>
<dbReference type="GO" id="GO:0009055">
    <property type="term" value="F:electron transfer activity"/>
    <property type="evidence" value="ECO:0007669"/>
    <property type="project" value="InterPro"/>
</dbReference>
<comment type="cofactor">
    <cofactor evidence="1">
        <name>pyrroloquinoline quinone</name>
        <dbReference type="ChEBI" id="CHEBI:58442"/>
    </cofactor>
</comment>
<evidence type="ECO:0000256" key="4">
    <source>
        <dbReference type="ARBA" id="ARBA00023002"/>
    </source>
</evidence>
<feature type="signal peptide" evidence="5">
    <location>
        <begin position="1"/>
        <end position="20"/>
    </location>
</feature>
<feature type="chain" id="PRO_5010252855" evidence="5">
    <location>
        <begin position="21"/>
        <end position="725"/>
    </location>
</feature>
<name>A0A1H4SV17_9BACT</name>
<evidence type="ECO:0000313" key="8">
    <source>
        <dbReference type="Proteomes" id="UP000182409"/>
    </source>
</evidence>
<evidence type="ECO:0000256" key="5">
    <source>
        <dbReference type="SAM" id="SignalP"/>
    </source>
</evidence>
<proteinExistence type="inferred from homology"/>
<dbReference type="Gene3D" id="1.10.760.10">
    <property type="entry name" value="Cytochrome c-like domain"/>
    <property type="match status" value="1"/>
</dbReference>
<dbReference type="PANTHER" id="PTHR32303:SF4">
    <property type="entry name" value="QUINOPROTEIN GLUCOSE DEHYDROGENASE"/>
    <property type="match status" value="1"/>
</dbReference>
<dbReference type="GO" id="GO:0020037">
    <property type="term" value="F:heme binding"/>
    <property type="evidence" value="ECO:0007669"/>
    <property type="project" value="InterPro"/>
</dbReference>
<dbReference type="SUPFAM" id="SSF50998">
    <property type="entry name" value="Quinoprotein alcohol dehydrogenase-like"/>
    <property type="match status" value="1"/>
</dbReference>
<comment type="similarity">
    <text evidence="2">Belongs to the bacterial PQQ dehydrogenase family.</text>
</comment>
<evidence type="ECO:0000256" key="2">
    <source>
        <dbReference type="ARBA" id="ARBA00008156"/>
    </source>
</evidence>
<dbReference type="InterPro" id="IPR011047">
    <property type="entry name" value="Quinoprotein_ADH-like_sf"/>
</dbReference>
<dbReference type="Proteomes" id="UP000182409">
    <property type="component" value="Unassembled WGS sequence"/>
</dbReference>
<evidence type="ECO:0000313" key="7">
    <source>
        <dbReference type="EMBL" id="SEC47889.1"/>
    </source>
</evidence>
<dbReference type="PANTHER" id="PTHR32303">
    <property type="entry name" value="QUINOPROTEIN ALCOHOL DEHYDROGENASE (CYTOCHROME C)"/>
    <property type="match status" value="1"/>
</dbReference>
<protein>
    <submittedName>
        <fullName evidence="7">Quinoprotein glucose dehydrogenase</fullName>
    </submittedName>
</protein>
<evidence type="ECO:0000256" key="1">
    <source>
        <dbReference type="ARBA" id="ARBA00001931"/>
    </source>
</evidence>
<dbReference type="EMBL" id="FNSD01000001">
    <property type="protein sequence ID" value="SEC47889.1"/>
    <property type="molecule type" value="Genomic_DNA"/>
</dbReference>
<dbReference type="InterPro" id="IPR036909">
    <property type="entry name" value="Cyt_c-like_dom_sf"/>
</dbReference>
<dbReference type="SUPFAM" id="SSF46626">
    <property type="entry name" value="Cytochrome c"/>
    <property type="match status" value="1"/>
</dbReference>
<keyword evidence="4" id="KW-0560">Oxidoreductase</keyword>
<reference evidence="7 8" key="1">
    <citation type="submission" date="2016-10" db="EMBL/GenBank/DDBJ databases">
        <authorList>
            <person name="de Groot N.N."/>
        </authorList>
    </citation>
    <scope>NUCLEOTIDE SEQUENCE [LARGE SCALE GENOMIC DNA]</scope>
    <source>
        <strain evidence="7 8">AB35.6</strain>
    </source>
</reference>
<evidence type="ECO:0000256" key="3">
    <source>
        <dbReference type="ARBA" id="ARBA00022729"/>
    </source>
</evidence>
<organism evidence="7 8">
    <name type="scientific">Terriglobus roseus</name>
    <dbReference type="NCBI Taxonomy" id="392734"/>
    <lineage>
        <taxon>Bacteria</taxon>
        <taxon>Pseudomonadati</taxon>
        <taxon>Acidobacteriota</taxon>
        <taxon>Terriglobia</taxon>
        <taxon>Terriglobales</taxon>
        <taxon>Acidobacteriaceae</taxon>
        <taxon>Terriglobus</taxon>
    </lineage>
</organism>